<evidence type="ECO:0000313" key="3">
    <source>
        <dbReference type="Proteomes" id="UP001201980"/>
    </source>
</evidence>
<feature type="region of interest" description="Disordered" evidence="1">
    <location>
        <begin position="191"/>
        <end position="219"/>
    </location>
</feature>
<dbReference type="InterPro" id="IPR003903">
    <property type="entry name" value="UIM_dom"/>
</dbReference>
<organism evidence="2 3">
    <name type="scientific">Zalerion maritima</name>
    <dbReference type="NCBI Taxonomy" id="339359"/>
    <lineage>
        <taxon>Eukaryota</taxon>
        <taxon>Fungi</taxon>
        <taxon>Dikarya</taxon>
        <taxon>Ascomycota</taxon>
        <taxon>Pezizomycotina</taxon>
        <taxon>Sordariomycetes</taxon>
        <taxon>Lulworthiomycetidae</taxon>
        <taxon>Lulworthiales</taxon>
        <taxon>Lulworthiaceae</taxon>
        <taxon>Zalerion</taxon>
    </lineage>
</organism>
<feature type="compositionally biased region" description="Polar residues" evidence="1">
    <location>
        <begin position="408"/>
        <end position="436"/>
    </location>
</feature>
<dbReference type="AlphaFoldDB" id="A0AAD5WT05"/>
<evidence type="ECO:0000313" key="2">
    <source>
        <dbReference type="EMBL" id="KAJ2903133.1"/>
    </source>
</evidence>
<sequence>MQSQEPRRISLRRICEEFLRSPADDILLGYPRPEDGEDEAAVFDILHHAGKLLFQPRTIDPRTVRHMNATWNRIHIKTQLVPMTHEDAVSGISIMLYELPGRLFISTVMSLLLGETAKIQNIDASIGHKVTYITEVFTHLLSRLIGQGRAEEVIIRMYPAWTDLCVALLQDMVRVHRVGLRLPRPEELLLLDNDSSSGSGGDSKKNTSSYSTPDMISDGLPTCTQVHTMPPHRHPLSTGRLSLYPSEPTRTVSLGGEACSPSGRCSTEERDLQLAIELSLQGQEERGGRPITISKSNSIGSSNSSSTIRARSQHQNVEPAHFALPQNAQEAIDNVLANLTAKDGTGGNNINRVNVDNDGDVIMHEDHQSGVQAPSPEDQMNMNTNPPINLPEANTGSPKVGDNRNNRESSITPTSHSMNRAPTTGTCPSSPDTDNHITNILMDFLSRERAKEEKNDSNYDPGTALQMNNASGNNRIPASKPLARSGMPSLTPATDPATSPAVVEYDSDASDTASQKEWFREFGYKKKFPSRNRWEGPNPWLEQRAEWFAANEDRDDPAPHHPILEHLRQWHIAGRYREEFRFHMSEQMRQVHETNPWELCMPSPHDVGSLIEALRDDPHGAAKEKKKKLVVTGSCGAIWLMVFLETVLNLPFAVCVGEREISVGEIYEENKRFRLFAGAEKLGDAVFLIFPWDMEDGGVDSGELDGDGRAAWFAWDGCEHFA</sequence>
<protein>
    <submittedName>
        <fullName evidence="2">Uncharacterized protein</fullName>
    </submittedName>
</protein>
<feature type="region of interest" description="Disordered" evidence="1">
    <location>
        <begin position="368"/>
        <end position="436"/>
    </location>
</feature>
<accession>A0AAD5WT05</accession>
<gene>
    <name evidence="2" type="ORF">MKZ38_010397</name>
</gene>
<feature type="compositionally biased region" description="Low complexity" evidence="1">
    <location>
        <begin position="291"/>
        <end position="308"/>
    </location>
</feature>
<dbReference type="PROSITE" id="PS50330">
    <property type="entry name" value="UIM"/>
    <property type="match status" value="1"/>
</dbReference>
<keyword evidence="3" id="KW-1185">Reference proteome</keyword>
<comment type="caution">
    <text evidence="2">The sequence shown here is derived from an EMBL/GenBank/DDBJ whole genome shotgun (WGS) entry which is preliminary data.</text>
</comment>
<dbReference type="EMBL" id="JAKWBI020000090">
    <property type="protein sequence ID" value="KAJ2903133.1"/>
    <property type="molecule type" value="Genomic_DNA"/>
</dbReference>
<dbReference type="Proteomes" id="UP001201980">
    <property type="component" value="Unassembled WGS sequence"/>
</dbReference>
<feature type="region of interest" description="Disordered" evidence="1">
    <location>
        <begin position="449"/>
        <end position="510"/>
    </location>
</feature>
<feature type="compositionally biased region" description="Polar residues" evidence="1">
    <location>
        <begin position="465"/>
        <end position="476"/>
    </location>
</feature>
<feature type="compositionally biased region" description="Polar residues" evidence="1">
    <location>
        <begin position="378"/>
        <end position="397"/>
    </location>
</feature>
<evidence type="ECO:0000256" key="1">
    <source>
        <dbReference type="SAM" id="MobiDB-lite"/>
    </source>
</evidence>
<proteinExistence type="predicted"/>
<reference evidence="2" key="1">
    <citation type="submission" date="2022-07" db="EMBL/GenBank/DDBJ databases">
        <title>Draft genome sequence of Zalerion maritima ATCC 34329, a (micro)plastics degrading marine fungus.</title>
        <authorList>
            <person name="Paco A."/>
            <person name="Goncalves M.F.M."/>
            <person name="Rocha-Santos T.A.P."/>
            <person name="Alves A."/>
        </authorList>
    </citation>
    <scope>NUCLEOTIDE SEQUENCE</scope>
    <source>
        <strain evidence="2">ATCC 34329</strain>
    </source>
</reference>
<name>A0AAD5WT05_9PEZI</name>
<feature type="region of interest" description="Disordered" evidence="1">
    <location>
        <begin position="282"/>
        <end position="316"/>
    </location>
</feature>